<accession>A0A226D303</accession>
<dbReference type="Gene3D" id="3.40.50.150">
    <property type="entry name" value="Vaccinia Virus protein VP39"/>
    <property type="match status" value="1"/>
</dbReference>
<protein>
    <submittedName>
        <fullName evidence="2">Cyclopropane-fatty-acyl-phospholipid synthase</fullName>
    </submittedName>
</protein>
<feature type="chain" id="PRO_5012850163" evidence="1">
    <location>
        <begin position="21"/>
        <end position="951"/>
    </location>
</feature>
<dbReference type="SUPFAM" id="SSF53335">
    <property type="entry name" value="S-adenosyl-L-methionine-dependent methyltransferases"/>
    <property type="match status" value="1"/>
</dbReference>
<name>A0A226D303_FOLCA</name>
<keyword evidence="3" id="KW-1185">Reference proteome</keyword>
<evidence type="ECO:0000256" key="1">
    <source>
        <dbReference type="SAM" id="SignalP"/>
    </source>
</evidence>
<evidence type="ECO:0000313" key="2">
    <source>
        <dbReference type="EMBL" id="OXA39599.1"/>
    </source>
</evidence>
<dbReference type="PANTHER" id="PTHR43667:SF2">
    <property type="entry name" value="FATTY ACID C-METHYL TRANSFERASE"/>
    <property type="match status" value="1"/>
</dbReference>
<dbReference type="OrthoDB" id="8300214at2759"/>
<dbReference type="InterPro" id="IPR050723">
    <property type="entry name" value="CFA/CMAS"/>
</dbReference>
<gene>
    <name evidence="2" type="ORF">Fcan01_25682</name>
</gene>
<dbReference type="Proteomes" id="UP000198287">
    <property type="component" value="Unassembled WGS sequence"/>
</dbReference>
<dbReference type="InterPro" id="IPR029063">
    <property type="entry name" value="SAM-dependent_MTases_sf"/>
</dbReference>
<keyword evidence="1" id="KW-0732">Signal</keyword>
<dbReference type="CDD" id="cd02440">
    <property type="entry name" value="AdoMet_MTases"/>
    <property type="match status" value="1"/>
</dbReference>
<comment type="caution">
    <text evidence="2">The sequence shown here is derived from an EMBL/GenBank/DDBJ whole genome shotgun (WGS) entry which is preliminary data.</text>
</comment>
<dbReference type="EMBL" id="LNIX01000038">
    <property type="protein sequence ID" value="OXA39599.1"/>
    <property type="molecule type" value="Genomic_DNA"/>
</dbReference>
<evidence type="ECO:0000313" key="3">
    <source>
        <dbReference type="Proteomes" id="UP000198287"/>
    </source>
</evidence>
<dbReference type="AlphaFoldDB" id="A0A226D303"/>
<dbReference type="Pfam" id="PF02353">
    <property type="entry name" value="CMAS"/>
    <property type="match status" value="1"/>
</dbReference>
<dbReference type="STRING" id="158441.A0A226D303"/>
<reference evidence="2 3" key="1">
    <citation type="submission" date="2015-12" db="EMBL/GenBank/DDBJ databases">
        <title>The genome of Folsomia candida.</title>
        <authorList>
            <person name="Faddeeva A."/>
            <person name="Derks M.F."/>
            <person name="Anvar Y."/>
            <person name="Smit S."/>
            <person name="Van Straalen N."/>
            <person name="Roelofs D."/>
        </authorList>
    </citation>
    <scope>NUCLEOTIDE SEQUENCE [LARGE SCALE GENOMIC DNA]</scope>
    <source>
        <strain evidence="2 3">VU population</strain>
        <tissue evidence="2">Whole body</tissue>
    </source>
</reference>
<feature type="signal peptide" evidence="1">
    <location>
        <begin position="1"/>
        <end position="20"/>
    </location>
</feature>
<organism evidence="2 3">
    <name type="scientific">Folsomia candida</name>
    <name type="common">Springtail</name>
    <dbReference type="NCBI Taxonomy" id="158441"/>
    <lineage>
        <taxon>Eukaryota</taxon>
        <taxon>Metazoa</taxon>
        <taxon>Ecdysozoa</taxon>
        <taxon>Arthropoda</taxon>
        <taxon>Hexapoda</taxon>
        <taxon>Collembola</taxon>
        <taxon>Entomobryomorpha</taxon>
        <taxon>Isotomoidea</taxon>
        <taxon>Isotomidae</taxon>
        <taxon>Proisotominae</taxon>
        <taxon>Folsomia</taxon>
    </lineage>
</organism>
<sequence>MRTFQILTFFFLILNPTAFSHFIQDINQFDNCNILLYTIGPITSRFLDPLPHAKHPLQLAQPSALIDPSFVQIITHKGKSWLNISSLNLSYPSVLPDIQPTLSKSPLTCKLFAVLVTAPRSMINLYNMNHLFGALQTSRETYLGLETEDARLEHNYKFYFRHTLALVYLPDKTAGFLRVNISDVALVRLDSVRVWNRDIVDKYHIRGTIFVKYFKEYENLKLETALISKINSLLQQSLRNKGSCRFEYFSAKKLFKEPFTFQSLIHLKEGLALHRKNAFATVMASLIKSHLNLTEVPGHKCNKEHDLFTEFMSRAVIPAKIGDDLTDFDALPVGIPDQSLYHLFWINESISFVTCSPTESFIKFANLLTPYESTAWVAISVTFLVLAIVLNFATKNFAGVISLLSVVLENSSENGASSRTATGLLVLWTFVLLLLGKFPNSLKSMVDNDFLFVDVHPFGLEEGQHSDLFSRVFLTFLHMVHPAIVRRNLGNSSGVYEGNTIEDILYYRWCFYDYERRRRHSREAECSRRKFNFTGIENIQFYETWLQFVEGLYTGLFRWEEDSSGVKFQPQDLFSNLGTIFFILLIGTGRIGVKITSEAKSHPDIFVKDTRFYARLWSDHQLGFEEMYTEGWWTSENLEQLYDKMFIFINKYRWIMKVHIAYWEGKFRWGILNTVREDSNQIKAPEYELPVEYFKLITDQENMQHSCGYFATGASTFAEAQVETLKLIASKLQLRPGMTLLDVGCGFGGLSKFMGENYGVTVTGVTPSDSMAKTARTHCCRSQVTILQQDWRQMEGKFDRITIIEMLDHVGKQNYDEFFRKIQSLLKPDGRVLLQHYAMDPGHFHFTEFLCKYQYGLIYFPTLSNVVSHASNYFHISNVHDISCDAEETYKHFIDMVETNREKMTTLTGPKVWKALRITYALAQGGLKCRAIKAYQTILVRKDNKGRVPLK</sequence>
<proteinExistence type="predicted"/>
<dbReference type="PANTHER" id="PTHR43667">
    <property type="entry name" value="CYCLOPROPANE-FATTY-ACYL-PHOSPHOLIPID SYNTHASE"/>
    <property type="match status" value="1"/>
</dbReference>